<gene>
    <name evidence="1" type="ORF">PGLA2088_LOCUS24128</name>
    <name evidence="2" type="ORF">PGLA2088_LOCUS41590</name>
</gene>
<dbReference type="AlphaFoldDB" id="A0A813JSL3"/>
<evidence type="ECO:0000313" key="1">
    <source>
        <dbReference type="EMBL" id="CAE8684794.1"/>
    </source>
</evidence>
<accession>A0A813JSL3</accession>
<dbReference type="EMBL" id="CAJNNW010026362">
    <property type="protein sequence ID" value="CAE8684794.1"/>
    <property type="molecule type" value="Genomic_DNA"/>
</dbReference>
<dbReference type="Proteomes" id="UP000626109">
    <property type="component" value="Unassembled WGS sequence"/>
</dbReference>
<comment type="caution">
    <text evidence="1">The sequence shown here is derived from an EMBL/GenBank/DDBJ whole genome shotgun (WGS) entry which is preliminary data.</text>
</comment>
<proteinExistence type="predicted"/>
<feature type="non-terminal residue" evidence="1">
    <location>
        <position position="1"/>
    </location>
</feature>
<dbReference type="EMBL" id="CAJNNW010033905">
    <property type="protein sequence ID" value="CAE8720875.1"/>
    <property type="molecule type" value="Genomic_DNA"/>
</dbReference>
<evidence type="ECO:0000313" key="2">
    <source>
        <dbReference type="EMBL" id="CAE8720875.1"/>
    </source>
</evidence>
<sequence length="68" mass="7373">SGLRPSVVSQSAALRGVENSMRWRLALAMLAQKGLVHPDAVFFGVAVSSCEQARRWQEALALLFGMPC</sequence>
<evidence type="ECO:0000313" key="3">
    <source>
        <dbReference type="Proteomes" id="UP000626109"/>
    </source>
</evidence>
<name>A0A813JSL3_POLGL</name>
<protein>
    <submittedName>
        <fullName evidence="1">Uncharacterized protein</fullName>
    </submittedName>
</protein>
<reference evidence="1" key="1">
    <citation type="submission" date="2021-02" db="EMBL/GenBank/DDBJ databases">
        <authorList>
            <person name="Dougan E. K."/>
            <person name="Rhodes N."/>
            <person name="Thang M."/>
            <person name="Chan C."/>
        </authorList>
    </citation>
    <scope>NUCLEOTIDE SEQUENCE</scope>
</reference>
<feature type="non-terminal residue" evidence="1">
    <location>
        <position position="68"/>
    </location>
</feature>
<organism evidence="1 3">
    <name type="scientific">Polarella glacialis</name>
    <name type="common">Dinoflagellate</name>
    <dbReference type="NCBI Taxonomy" id="89957"/>
    <lineage>
        <taxon>Eukaryota</taxon>
        <taxon>Sar</taxon>
        <taxon>Alveolata</taxon>
        <taxon>Dinophyceae</taxon>
        <taxon>Suessiales</taxon>
        <taxon>Suessiaceae</taxon>
        <taxon>Polarella</taxon>
    </lineage>
</organism>